<feature type="binding site" evidence="7">
    <location>
        <position position="454"/>
    </location>
    <ligand>
        <name>substrate</name>
    </ligand>
</feature>
<dbReference type="Pfam" id="PF16875">
    <property type="entry name" value="Glyco_hydro_36N"/>
    <property type="match status" value="1"/>
</dbReference>
<dbReference type="Proteomes" id="UP000029108">
    <property type="component" value="Unassembled WGS sequence"/>
</dbReference>
<dbReference type="EMBL" id="JGYN01000004">
    <property type="protein sequence ID" value="KFI52589.1"/>
    <property type="molecule type" value="Genomic_DNA"/>
</dbReference>
<dbReference type="InterPro" id="IPR013780">
    <property type="entry name" value="Glyco_hydro_b"/>
</dbReference>
<dbReference type="Pfam" id="PF16874">
    <property type="entry name" value="Glyco_hydro_36C"/>
    <property type="match status" value="1"/>
</dbReference>
<evidence type="ECO:0000256" key="1">
    <source>
        <dbReference type="ARBA" id="ARBA00001255"/>
    </source>
</evidence>
<comment type="similarity">
    <text evidence="5">Belongs to the glycosyl hydrolase.</text>
</comment>
<dbReference type="Gene3D" id="2.60.40.1180">
    <property type="entry name" value="Golgi alpha-mannosidase II"/>
    <property type="match status" value="1"/>
</dbReference>
<proteinExistence type="inferred from homology"/>
<dbReference type="GO" id="GO:0004557">
    <property type="term" value="F:alpha-galactosidase activity"/>
    <property type="evidence" value="ECO:0007669"/>
    <property type="project" value="UniProtKB-UniRule"/>
</dbReference>
<keyword evidence="3 5" id="KW-0378">Hydrolase</keyword>
<dbReference type="SUPFAM" id="SSF51445">
    <property type="entry name" value="(Trans)glycosidases"/>
    <property type="match status" value="1"/>
</dbReference>
<dbReference type="eggNOG" id="COG3345">
    <property type="taxonomic scope" value="Bacteria"/>
</dbReference>
<dbReference type="STRING" id="1437608.GCA_000771645_02589"/>
<feature type="domain" description="Glycosyl hydrolase family 36 C-terminal" evidence="8">
    <location>
        <begin position="659"/>
        <end position="739"/>
    </location>
</feature>
<dbReference type="PIRSF" id="PIRSF005536">
    <property type="entry name" value="Agal"/>
    <property type="match status" value="1"/>
</dbReference>
<keyword evidence="11" id="KW-1185">Reference proteome</keyword>
<dbReference type="InterPro" id="IPR002252">
    <property type="entry name" value="Glyco_hydro_36"/>
</dbReference>
<dbReference type="FunFam" id="3.20.20.70:FF:000118">
    <property type="entry name" value="Alpha-galactosidase"/>
    <property type="match status" value="1"/>
</dbReference>
<dbReference type="Pfam" id="PF02065">
    <property type="entry name" value="Melibiase"/>
    <property type="match status" value="1"/>
</dbReference>
<dbReference type="GO" id="GO:0016052">
    <property type="term" value="P:carbohydrate catabolic process"/>
    <property type="evidence" value="ECO:0007669"/>
    <property type="project" value="InterPro"/>
</dbReference>
<dbReference type="InterPro" id="IPR017853">
    <property type="entry name" value="GH"/>
</dbReference>
<feature type="binding site" evidence="7">
    <location>
        <begin position="377"/>
        <end position="378"/>
    </location>
    <ligand>
        <name>substrate</name>
    </ligand>
</feature>
<organism evidence="10 11">
    <name type="scientific">Bifidobacterium biavatii DSM 23969</name>
    <dbReference type="NCBI Taxonomy" id="1437608"/>
    <lineage>
        <taxon>Bacteria</taxon>
        <taxon>Bacillati</taxon>
        <taxon>Actinomycetota</taxon>
        <taxon>Actinomycetes</taxon>
        <taxon>Bifidobacteriales</taxon>
        <taxon>Bifidobacteriaceae</taxon>
        <taxon>Bifidobacterium</taxon>
    </lineage>
</organism>
<sequence length="743" mass="81857">MAEPQSFPNLITVNADPASQAPVQFHLHNGQVSVILGVLEGKLVNLYTGAAVPAAGDFGYLVDDRFRVQSSTVEEGASRYAEHERFAYPEFGRGDYRHPAIEVGQPNGSHVTDLRYVGHTIAGGKPALAGMPSTHAAADEAATLSIELRDELIGLAVTLRYTIFRDEPVIARSAVIRNDGDQQLTLERAASLSLDLPDSDYTMTEFTGAWAREREPHTQPLHPGIQQIESLRGASGPYFSPNAIFARPATTEDAGEAFGLAFVYSGNFDLHAEVDTYGATRLQLGINPLGFQWALGPGDEFATPEALLDYTGNGLNALSQSFHRIVLDHLQRPQWARRERPVLINNWEATYFDFTEDKLLELAGLAKKAGIELFVLDDGWFGARTSDRAGLGDWVANPDRLPEGIAGIARKINALGMDFGLWFEPEMTNKDSGLYRAHPDWIIATPGRGQSVYRNQYVLNFANPAVVDNIYGQMHAILSTANVAYIKWDMNRFISEAFDATRGAEHQGEIMHRYILGVYALYERLFAAFPDLIIEGCASGGSRFDYGILAYSPQAWTSDDTDAIERLSIQYGTSYFFPVATMGAHVSITPNHQTGRSESLATRANVAMFGTFGYEMDLTSVPESDLDEIAKQVAFFKEHASLLHNGDLYRLRAPYDHRQAAWMSVSADRAHAIVGDYVILGVPNRPKSRLLMRGLDETASYHIVSSDGKFDATRTGGELMHIGIDDTDLGPDFASRVYLVDRV</sequence>
<dbReference type="CDD" id="cd14791">
    <property type="entry name" value="GH36"/>
    <property type="match status" value="1"/>
</dbReference>
<dbReference type="InterPro" id="IPR013785">
    <property type="entry name" value="Aldolase_TIM"/>
</dbReference>
<dbReference type="AlphaFoldDB" id="A0A087A1D9"/>
<dbReference type="InterPro" id="IPR050985">
    <property type="entry name" value="Alpha-glycosidase_related"/>
</dbReference>
<comment type="catalytic activity">
    <reaction evidence="1 5">
        <text>Hydrolysis of terminal, non-reducing alpha-D-galactose residues in alpha-D-galactosides, including galactose oligosaccharides, galactomannans and galactolipids.</text>
        <dbReference type="EC" id="3.2.1.22"/>
    </reaction>
</comment>
<dbReference type="PANTHER" id="PTHR43053:SF3">
    <property type="entry name" value="ALPHA-GALACTOSIDASE C-RELATED"/>
    <property type="match status" value="1"/>
</dbReference>
<feature type="binding site" evidence="7">
    <location>
        <begin position="487"/>
        <end position="491"/>
    </location>
    <ligand>
        <name>substrate</name>
    </ligand>
</feature>
<dbReference type="PANTHER" id="PTHR43053">
    <property type="entry name" value="GLYCOSIDASE FAMILY 31"/>
    <property type="match status" value="1"/>
</dbReference>
<dbReference type="Gene3D" id="3.20.20.70">
    <property type="entry name" value="Aldolase class I"/>
    <property type="match status" value="1"/>
</dbReference>
<dbReference type="InterPro" id="IPR031705">
    <property type="entry name" value="Glyco_hydro_36_C"/>
</dbReference>
<feature type="binding site" evidence="7">
    <location>
        <position position="559"/>
    </location>
    <ligand>
        <name>substrate</name>
    </ligand>
</feature>
<dbReference type="OrthoDB" id="9758822at2"/>
<evidence type="ECO:0000259" key="8">
    <source>
        <dbReference type="Pfam" id="PF16874"/>
    </source>
</evidence>
<accession>A0A087A1D9</accession>
<protein>
    <recommendedName>
        <fullName evidence="2 5">Alpha-galactosidase</fullName>
        <ecNumber evidence="2 5">3.2.1.22</ecNumber>
    </recommendedName>
</protein>
<evidence type="ECO:0000259" key="9">
    <source>
        <dbReference type="Pfam" id="PF16875"/>
    </source>
</evidence>
<evidence type="ECO:0000256" key="3">
    <source>
        <dbReference type="ARBA" id="ARBA00022801"/>
    </source>
</evidence>
<dbReference type="InterPro" id="IPR031704">
    <property type="entry name" value="Glyco_hydro_36_N"/>
</dbReference>
<evidence type="ECO:0000313" key="11">
    <source>
        <dbReference type="Proteomes" id="UP000029108"/>
    </source>
</evidence>
<evidence type="ECO:0000313" key="10">
    <source>
        <dbReference type="EMBL" id="KFI52589.1"/>
    </source>
</evidence>
<keyword evidence="4 5" id="KW-0326">Glycosidase</keyword>
<evidence type="ECO:0000256" key="5">
    <source>
        <dbReference type="PIRNR" id="PIRNR005536"/>
    </source>
</evidence>
<evidence type="ECO:0000256" key="7">
    <source>
        <dbReference type="PIRSR" id="PIRSR005536-2"/>
    </source>
</evidence>
<dbReference type="InterPro" id="IPR038417">
    <property type="entry name" value="Alpga-gal_N_sf"/>
</dbReference>
<dbReference type="Gene3D" id="2.70.98.60">
    <property type="entry name" value="alpha-galactosidase from lactobacil brevis"/>
    <property type="match status" value="1"/>
</dbReference>
<dbReference type="RefSeq" id="WP_081891821.1">
    <property type="nucleotide sequence ID" value="NZ_JDUU01000009.1"/>
</dbReference>
<name>A0A087A1D9_9BIFI</name>
<gene>
    <name evidence="10" type="ORF">BBIA_0269</name>
</gene>
<comment type="caution">
    <text evidence="10">The sequence shown here is derived from an EMBL/GenBank/DDBJ whole genome shotgun (WGS) entry which is preliminary data.</text>
</comment>
<evidence type="ECO:0000256" key="2">
    <source>
        <dbReference type="ARBA" id="ARBA00012755"/>
    </source>
</evidence>
<feature type="active site" description="Proton donor" evidence="6">
    <location>
        <position position="559"/>
    </location>
</feature>
<reference evidence="10 11" key="1">
    <citation type="submission" date="2014-03" db="EMBL/GenBank/DDBJ databases">
        <title>Genomics of Bifidobacteria.</title>
        <authorList>
            <person name="Ventura M."/>
            <person name="Milani C."/>
            <person name="Lugli G.A."/>
        </authorList>
    </citation>
    <scope>NUCLEOTIDE SEQUENCE [LARGE SCALE GENOMIC DNA]</scope>
    <source>
        <strain evidence="10 11">DSM 23969</strain>
    </source>
</reference>
<dbReference type="PRINTS" id="PR00743">
    <property type="entry name" value="GLHYDRLASE36"/>
</dbReference>
<feature type="domain" description="Glycosyl hydrolase family 36 N-terminal" evidence="9">
    <location>
        <begin position="42"/>
        <end position="295"/>
    </location>
</feature>
<feature type="binding site" evidence="7">
    <location>
        <position position="210"/>
    </location>
    <ligand>
        <name>substrate</name>
    </ligand>
</feature>
<evidence type="ECO:0000256" key="4">
    <source>
        <dbReference type="ARBA" id="ARBA00023295"/>
    </source>
</evidence>
<evidence type="ECO:0000256" key="6">
    <source>
        <dbReference type="PIRSR" id="PIRSR005536-1"/>
    </source>
</evidence>
<dbReference type="EC" id="3.2.1.22" evidence="2 5"/>
<feature type="binding site" evidence="7">
    <location>
        <position position="537"/>
    </location>
    <ligand>
        <name>substrate</name>
    </ligand>
</feature>
<feature type="active site" description="Nucleophile" evidence="6">
    <location>
        <position position="489"/>
    </location>
</feature>